<dbReference type="EMBL" id="CP007055">
    <property type="protein sequence ID" value="AHG01099.1"/>
    <property type="molecule type" value="Genomic_DNA"/>
</dbReference>
<reference evidence="1 2" key="1">
    <citation type="submission" date="2014-01" db="EMBL/GenBank/DDBJ databases">
        <authorList>
            <consortium name="DOE Joint Genome Institute"/>
            <person name="Anderson I."/>
            <person name="Huntemann M."/>
            <person name="Han J."/>
            <person name="Chen A."/>
            <person name="Kyrpides N."/>
            <person name="Mavromatis K."/>
            <person name="Markowitz V."/>
            <person name="Palaniappan K."/>
            <person name="Ivanova N."/>
            <person name="Schaumberg A."/>
            <person name="Pati A."/>
            <person name="Liolios K."/>
            <person name="Nordberg H.P."/>
            <person name="Cantor M.N."/>
            <person name="Hua S.X."/>
            <person name="Woyke T."/>
        </authorList>
    </citation>
    <scope>NUCLEOTIDE SEQUENCE [LARGE SCALE GENOMIC DNA]</scope>
    <source>
        <strain evidence="1 2">XH-48</strain>
    </source>
</reference>
<organism evidence="1 2">
    <name type="scientific">Halostagnicola larsenii XH-48</name>
    <dbReference type="NCBI Taxonomy" id="797299"/>
    <lineage>
        <taxon>Archaea</taxon>
        <taxon>Methanobacteriati</taxon>
        <taxon>Methanobacteriota</taxon>
        <taxon>Stenosarchaea group</taxon>
        <taxon>Halobacteria</taxon>
        <taxon>Halobacteriales</taxon>
        <taxon>Natrialbaceae</taxon>
        <taxon>Halostagnicola</taxon>
    </lineage>
</organism>
<dbReference type="HOGENOM" id="CLU_3282755_0_0_2"/>
<dbReference type="AlphaFoldDB" id="W0JR65"/>
<proteinExistence type="predicted"/>
<protein>
    <submittedName>
        <fullName evidence="1">Uncharacterized protein</fullName>
    </submittedName>
</protein>
<dbReference type="STRING" id="797299.HALLA_16475"/>
<dbReference type="KEGG" id="hlr:HALLA_16475"/>
<name>W0JR65_9EURY</name>
<gene>
    <name evidence="1" type="ORF">HALLA_16475</name>
</gene>
<evidence type="ECO:0000313" key="1">
    <source>
        <dbReference type="EMBL" id="AHG01099.1"/>
    </source>
</evidence>
<accession>W0JR65</accession>
<sequence length="40" mass="4126">MVIHIVDTNGSFWGSVGPNGGGSYSSSNRVPTPVLFFAVA</sequence>
<keyword evidence="2" id="KW-1185">Reference proteome</keyword>
<dbReference type="Proteomes" id="UP000019024">
    <property type="component" value="Chromosome"/>
</dbReference>
<evidence type="ECO:0000313" key="2">
    <source>
        <dbReference type="Proteomes" id="UP000019024"/>
    </source>
</evidence>